<dbReference type="Proteomes" id="UP000054721">
    <property type="component" value="Unassembled WGS sequence"/>
</dbReference>
<sequence length="62" mass="7290">MERENLNIPCITQFNDFRLVVLEYENSRLMWQPTMLSVYGYRIALSSGISFGENRPVITYGR</sequence>
<dbReference type="AlphaFoldDB" id="A0A0V1LJZ5"/>
<evidence type="ECO:0000313" key="1">
    <source>
        <dbReference type="EMBL" id="KRZ59839.1"/>
    </source>
</evidence>
<keyword evidence="2" id="KW-1185">Reference proteome</keyword>
<proteinExistence type="predicted"/>
<evidence type="ECO:0000313" key="2">
    <source>
        <dbReference type="Proteomes" id="UP000054721"/>
    </source>
</evidence>
<dbReference type="EMBL" id="JYDW01000036">
    <property type="protein sequence ID" value="KRZ59839.1"/>
    <property type="molecule type" value="Genomic_DNA"/>
</dbReference>
<accession>A0A0V1LJZ5</accession>
<protein>
    <submittedName>
        <fullName evidence="1">Uncharacterized protein</fullName>
    </submittedName>
</protein>
<comment type="caution">
    <text evidence="1">The sequence shown here is derived from an EMBL/GenBank/DDBJ whole genome shotgun (WGS) entry which is preliminary data.</text>
</comment>
<gene>
    <name evidence="1" type="ORF">T02_16346</name>
</gene>
<reference evidence="1 2" key="1">
    <citation type="submission" date="2015-05" db="EMBL/GenBank/DDBJ databases">
        <title>Evolution of Trichinella species and genotypes.</title>
        <authorList>
            <person name="Korhonen P.K."/>
            <person name="Edoardo P."/>
            <person name="Giuseppe L.R."/>
            <person name="Gasser R.B."/>
        </authorList>
    </citation>
    <scope>NUCLEOTIDE SEQUENCE [LARGE SCALE GENOMIC DNA]</scope>
    <source>
        <strain evidence="1">ISS10</strain>
    </source>
</reference>
<organism evidence="1 2">
    <name type="scientific">Trichinella nativa</name>
    <dbReference type="NCBI Taxonomy" id="6335"/>
    <lineage>
        <taxon>Eukaryota</taxon>
        <taxon>Metazoa</taxon>
        <taxon>Ecdysozoa</taxon>
        <taxon>Nematoda</taxon>
        <taxon>Enoplea</taxon>
        <taxon>Dorylaimia</taxon>
        <taxon>Trichinellida</taxon>
        <taxon>Trichinellidae</taxon>
        <taxon>Trichinella</taxon>
    </lineage>
</organism>
<name>A0A0V1LJZ5_9BILA</name>